<organism evidence="2 3">
    <name type="scientific">Favolaschia claudopus</name>
    <dbReference type="NCBI Taxonomy" id="2862362"/>
    <lineage>
        <taxon>Eukaryota</taxon>
        <taxon>Fungi</taxon>
        <taxon>Dikarya</taxon>
        <taxon>Basidiomycota</taxon>
        <taxon>Agaricomycotina</taxon>
        <taxon>Agaricomycetes</taxon>
        <taxon>Agaricomycetidae</taxon>
        <taxon>Agaricales</taxon>
        <taxon>Marasmiineae</taxon>
        <taxon>Mycenaceae</taxon>
        <taxon>Favolaschia</taxon>
    </lineage>
</organism>
<proteinExistence type="predicted"/>
<name>A0AAV9Z5S2_9AGAR</name>
<keyword evidence="3" id="KW-1185">Reference proteome</keyword>
<dbReference type="AlphaFoldDB" id="A0AAV9Z5S2"/>
<reference evidence="2 3" key="1">
    <citation type="journal article" date="2024" name="J Genomics">
        <title>Draft genome sequencing and assembly of Favolaschia claudopus CIRM-BRFM 2984 isolated from oak limbs.</title>
        <authorList>
            <person name="Navarro D."/>
            <person name="Drula E."/>
            <person name="Chaduli D."/>
            <person name="Cazenave R."/>
            <person name="Ahrendt S."/>
            <person name="Wang J."/>
            <person name="Lipzen A."/>
            <person name="Daum C."/>
            <person name="Barry K."/>
            <person name="Grigoriev I.V."/>
            <person name="Favel A."/>
            <person name="Rosso M.N."/>
            <person name="Martin F."/>
        </authorList>
    </citation>
    <scope>NUCLEOTIDE SEQUENCE [LARGE SCALE GENOMIC DNA]</scope>
    <source>
        <strain evidence="2 3">CIRM-BRFM 2984</strain>
    </source>
</reference>
<evidence type="ECO:0000313" key="3">
    <source>
        <dbReference type="Proteomes" id="UP001362999"/>
    </source>
</evidence>
<protein>
    <submittedName>
        <fullName evidence="2">Uncharacterized protein</fullName>
    </submittedName>
</protein>
<dbReference type="Proteomes" id="UP001362999">
    <property type="component" value="Unassembled WGS sequence"/>
</dbReference>
<comment type="caution">
    <text evidence="2">The sequence shown here is derived from an EMBL/GenBank/DDBJ whole genome shotgun (WGS) entry which is preliminary data.</text>
</comment>
<accession>A0AAV9Z5S2</accession>
<sequence>MTHPDLLLLPKRLPALPLHLHLSSSKPLCLLHITSTLPHHPTFPSRRSLDLTRCRRRHIPRGSVSMKIKSHYQRACRAYRSFRLRHKQGMRVYAAAAAESDAPMQARDVNVANKQLVDHERNGERVSVRERNKDIESAVPVPTERSEARKPLTSLPPSLPHPHRPDTWLRRRRNTGIMISPPAEATRALLSLLTHSRLSPRHNAHPKHALANVEDPPQWQATTSLWPRPQA</sequence>
<feature type="region of interest" description="Disordered" evidence="1">
    <location>
        <begin position="131"/>
        <end position="168"/>
    </location>
</feature>
<feature type="region of interest" description="Disordered" evidence="1">
    <location>
        <begin position="200"/>
        <end position="231"/>
    </location>
</feature>
<dbReference type="EMBL" id="JAWWNJ010000205">
    <property type="protein sequence ID" value="KAK6971752.1"/>
    <property type="molecule type" value="Genomic_DNA"/>
</dbReference>
<evidence type="ECO:0000256" key="1">
    <source>
        <dbReference type="SAM" id="MobiDB-lite"/>
    </source>
</evidence>
<gene>
    <name evidence="2" type="ORF">R3P38DRAFT_3241851</name>
</gene>
<evidence type="ECO:0000313" key="2">
    <source>
        <dbReference type="EMBL" id="KAK6971752.1"/>
    </source>
</evidence>